<sequence length="453" mass="52246">MRLEEKKKENLEYYGPPLSSQPHPWLVICPSRKTQTFFSISEDRSYIRSIHELGNALIRAYAQEWLVLEDFDSSDCYLWNAISNDKIQLPPLPYDDQLLCLLSAPPNDPQCRILFLIHETTPSDTDGDENSNDDTEDEKSNDDTNDDTDTNDDDTDNENFDDDDTNDDYPNDDDDDTDINDDDTDNENPDDDNDTDSNDDDTGDDDDLDSNNDDTDNENPDDDTDNENPNDDDTDNEDPEDDANNDENAATLYLCKPGYDQEFYKQDLKSIIGDNCFSVWTVFKGDFYVLTMQTVILLRLDVDDSSGTISATPMTNQPPYDYFTEYLDMPRFGNYLIKSQDEVELLHVHMLFHGREFEDVYKIVVFRFDFVNKVWEEMKSIGETAIFLGPCFGGTTCCTRGTNIKKESIYFIKGRYLCIFNLETQSISVSLPCPHISKTKPPSYWWTREMKQF</sequence>
<feature type="domain" description="KIB1-4 beta-propeller" evidence="2">
    <location>
        <begin position="37"/>
        <end position="116"/>
    </location>
</feature>
<evidence type="ECO:0000256" key="1">
    <source>
        <dbReference type="SAM" id="MobiDB-lite"/>
    </source>
</evidence>
<dbReference type="Pfam" id="PF03478">
    <property type="entry name" value="Beta-prop_KIB1-4"/>
    <property type="match status" value="2"/>
</dbReference>
<feature type="region of interest" description="Disordered" evidence="1">
    <location>
        <begin position="119"/>
        <end position="245"/>
    </location>
</feature>
<dbReference type="Proteomes" id="UP000011115">
    <property type="component" value="Unassembled WGS sequence"/>
</dbReference>
<dbReference type="InterPro" id="IPR005174">
    <property type="entry name" value="KIB1-4_b-propeller"/>
</dbReference>
<proteinExistence type="predicted"/>
<accession>M1DX21</accession>
<dbReference type="PANTHER" id="PTHR40891:SF2">
    <property type="entry name" value="REVERSE TRANSCRIPTASE TY1_COPIA-TYPE DOMAIN-CONTAINING PROTEIN"/>
    <property type="match status" value="1"/>
</dbReference>
<feature type="domain" description="KIB1-4 beta-propeller" evidence="2">
    <location>
        <begin position="250"/>
        <end position="421"/>
    </location>
</feature>
<dbReference type="Gramene" id="PGSC0003DMT400095784">
    <property type="protein sequence ID" value="PGSC0003DMT400095784"/>
    <property type="gene ID" value="PGSC0003DMG400045355"/>
</dbReference>
<reference evidence="4" key="1">
    <citation type="journal article" date="2011" name="Nature">
        <title>Genome sequence and analysis of the tuber crop potato.</title>
        <authorList>
            <consortium name="The Potato Genome Sequencing Consortium"/>
        </authorList>
    </citation>
    <scope>NUCLEOTIDE SEQUENCE [LARGE SCALE GENOMIC DNA]</scope>
    <source>
        <strain evidence="4">cv. DM1-3 516 R44</strain>
    </source>
</reference>
<dbReference type="InParanoid" id="M1DX21"/>
<feature type="compositionally biased region" description="Acidic residues" evidence="1">
    <location>
        <begin position="125"/>
        <end position="245"/>
    </location>
</feature>
<evidence type="ECO:0000313" key="3">
    <source>
        <dbReference type="EnsemblPlants" id="PGSC0003DMT400095784"/>
    </source>
</evidence>
<protein>
    <submittedName>
        <fullName evidence="3">Diacylglycerol kinase eta</fullName>
    </submittedName>
</protein>
<dbReference type="AlphaFoldDB" id="M1DX21"/>
<dbReference type="PANTHER" id="PTHR40891">
    <property type="entry name" value="DUF295 DOMAIN-CONTAINING PROTEIN"/>
    <property type="match status" value="1"/>
</dbReference>
<dbReference type="PaxDb" id="4113-PGSC0003DMT400095784"/>
<dbReference type="HOGENOM" id="CLU_065268_0_0_1"/>
<dbReference type="OMA" id="KPGYDQE"/>
<reference evidence="3" key="2">
    <citation type="submission" date="2015-06" db="UniProtKB">
        <authorList>
            <consortium name="EnsemblPlants"/>
        </authorList>
    </citation>
    <scope>IDENTIFICATION</scope>
    <source>
        <strain evidence="3">DM1-3 516 R44</strain>
    </source>
</reference>
<organism evidence="3 4">
    <name type="scientific">Solanum tuberosum</name>
    <name type="common">Potato</name>
    <dbReference type="NCBI Taxonomy" id="4113"/>
    <lineage>
        <taxon>Eukaryota</taxon>
        <taxon>Viridiplantae</taxon>
        <taxon>Streptophyta</taxon>
        <taxon>Embryophyta</taxon>
        <taxon>Tracheophyta</taxon>
        <taxon>Spermatophyta</taxon>
        <taxon>Magnoliopsida</taxon>
        <taxon>eudicotyledons</taxon>
        <taxon>Gunneridae</taxon>
        <taxon>Pentapetalae</taxon>
        <taxon>asterids</taxon>
        <taxon>lamiids</taxon>
        <taxon>Solanales</taxon>
        <taxon>Solanaceae</taxon>
        <taxon>Solanoideae</taxon>
        <taxon>Solaneae</taxon>
        <taxon>Solanum</taxon>
    </lineage>
</organism>
<keyword evidence="4" id="KW-1185">Reference proteome</keyword>
<name>M1DX21_SOLTU</name>
<evidence type="ECO:0000313" key="4">
    <source>
        <dbReference type="Proteomes" id="UP000011115"/>
    </source>
</evidence>
<dbReference type="EnsemblPlants" id="PGSC0003DMT400095784">
    <property type="protein sequence ID" value="PGSC0003DMT400095784"/>
    <property type="gene ID" value="PGSC0003DMG400045355"/>
</dbReference>
<evidence type="ECO:0000259" key="2">
    <source>
        <dbReference type="Pfam" id="PF03478"/>
    </source>
</evidence>